<accession>A0A8A4ZDD7</accession>
<evidence type="ECO:0000259" key="4">
    <source>
        <dbReference type="PROSITE" id="PS51898"/>
    </source>
</evidence>
<dbReference type="Gene3D" id="1.10.150.130">
    <property type="match status" value="1"/>
</dbReference>
<evidence type="ECO:0000256" key="3">
    <source>
        <dbReference type="ARBA" id="ARBA00023172"/>
    </source>
</evidence>
<keyword evidence="3" id="KW-0233">DNA recombination</keyword>
<reference evidence="5" key="1">
    <citation type="submission" date="2021-03" db="EMBL/GenBank/DDBJ databases">
        <title>Pengzhenrongella sicca gen. nov., sp. nov., a new member of suborder Micrococcineae isolated from High-Arctic tundra soil.</title>
        <authorList>
            <person name="Peng F."/>
        </authorList>
    </citation>
    <scope>NUCLEOTIDE SEQUENCE</scope>
    <source>
        <strain evidence="5">LRZ-2</strain>
    </source>
</reference>
<sequence>MTTQRSAHRRASGAIRRLRSGRWQARYTGPDGLLRTLGTFETKGAADLALADETSRMSRGQWHDPHRGDVQLGEWFREWLASRAEIAESTRAIYQGLLDRWIDAPLTVERPNGRTRVIHLGAQTLGSVTPADVRTWDSAVLAESTRRAIGKFERARRHPLRVNAAIRVWAAENGWTVAATGRIAASVRQAWLEETGGVPATDKTPNRNAGRTEASQAYRFLHTGMAQAVEDGLIAANPCRVKGASQRDSKDRTERRIASVEEIWALADAMPERYRASVIVAFCSGLRAGELFALQRRHVDLEARTLRVEQSLARPGLGGGPLSSTKTRAGRRVVVLPTVAVEALAEHMARFTPAGKDALVFGTSTGKPLDSGHRSVMFARARTSIGREDLTWHDQRHSAMTMVAAAGATLPELMQRAGHASARAALHYQHAANEAERRIADQLDEVLARHPTNLAINRHSLNN</sequence>
<dbReference type="KEGG" id="psic:J4E96_19080"/>
<dbReference type="Pfam" id="PF26003">
    <property type="entry name" value="Integrase_N_phage"/>
    <property type="match status" value="1"/>
</dbReference>
<name>A0A8A4ZDD7_9MICO</name>
<keyword evidence="2" id="KW-0238">DNA-binding</keyword>
<dbReference type="PANTHER" id="PTHR30349:SF64">
    <property type="entry name" value="PROPHAGE INTEGRASE INTD-RELATED"/>
    <property type="match status" value="1"/>
</dbReference>
<dbReference type="InterPro" id="IPR050090">
    <property type="entry name" value="Tyrosine_recombinase_XerCD"/>
</dbReference>
<dbReference type="EMBL" id="CP071868">
    <property type="protein sequence ID" value="QTE29345.1"/>
    <property type="molecule type" value="Genomic_DNA"/>
</dbReference>
<dbReference type="Proteomes" id="UP000663937">
    <property type="component" value="Chromosome"/>
</dbReference>
<dbReference type="Gene3D" id="4.10.320.10">
    <property type="entry name" value="E3-binding domain"/>
    <property type="match status" value="1"/>
</dbReference>
<dbReference type="Pfam" id="PF00589">
    <property type="entry name" value="Phage_integrase"/>
    <property type="match status" value="1"/>
</dbReference>
<dbReference type="InterPro" id="IPR013762">
    <property type="entry name" value="Integrase-like_cat_sf"/>
</dbReference>
<protein>
    <submittedName>
        <fullName evidence="5">Tyrosine-type recombinase/integrase</fullName>
    </submittedName>
</protein>
<dbReference type="InterPro" id="IPR010998">
    <property type="entry name" value="Integrase_recombinase_N"/>
</dbReference>
<evidence type="ECO:0000256" key="2">
    <source>
        <dbReference type="ARBA" id="ARBA00023125"/>
    </source>
</evidence>
<dbReference type="GO" id="GO:0006310">
    <property type="term" value="P:DNA recombination"/>
    <property type="evidence" value="ECO:0007669"/>
    <property type="project" value="UniProtKB-KW"/>
</dbReference>
<dbReference type="RefSeq" id="WP_227423621.1">
    <property type="nucleotide sequence ID" value="NZ_CP071868.1"/>
</dbReference>
<dbReference type="InterPro" id="IPR058717">
    <property type="entry name" value="Phage_L5_Integrase_N"/>
</dbReference>
<dbReference type="Gene3D" id="1.10.443.10">
    <property type="entry name" value="Intergrase catalytic core"/>
    <property type="match status" value="1"/>
</dbReference>
<evidence type="ECO:0000313" key="6">
    <source>
        <dbReference type="Proteomes" id="UP000663937"/>
    </source>
</evidence>
<dbReference type="GO" id="GO:0003677">
    <property type="term" value="F:DNA binding"/>
    <property type="evidence" value="ECO:0007669"/>
    <property type="project" value="UniProtKB-KW"/>
</dbReference>
<dbReference type="PROSITE" id="PS51898">
    <property type="entry name" value="TYR_RECOMBINASE"/>
    <property type="match status" value="1"/>
</dbReference>
<organism evidence="5 6">
    <name type="scientific">Pengzhenrongella sicca</name>
    <dbReference type="NCBI Taxonomy" id="2819238"/>
    <lineage>
        <taxon>Bacteria</taxon>
        <taxon>Bacillati</taxon>
        <taxon>Actinomycetota</taxon>
        <taxon>Actinomycetes</taxon>
        <taxon>Micrococcales</taxon>
        <taxon>Pengzhenrongella</taxon>
    </lineage>
</organism>
<dbReference type="CDD" id="cd01189">
    <property type="entry name" value="INT_ICEBs1_C_like"/>
    <property type="match status" value="1"/>
</dbReference>
<dbReference type="AlphaFoldDB" id="A0A8A4ZDD7"/>
<dbReference type="GO" id="GO:0016746">
    <property type="term" value="F:acyltransferase activity"/>
    <property type="evidence" value="ECO:0007669"/>
    <property type="project" value="InterPro"/>
</dbReference>
<evidence type="ECO:0000256" key="1">
    <source>
        <dbReference type="ARBA" id="ARBA00008857"/>
    </source>
</evidence>
<dbReference type="InterPro" id="IPR002104">
    <property type="entry name" value="Integrase_catalytic"/>
</dbReference>
<gene>
    <name evidence="5" type="ORF">J4E96_19080</name>
</gene>
<keyword evidence="6" id="KW-1185">Reference proteome</keyword>
<dbReference type="InterPro" id="IPR011010">
    <property type="entry name" value="DNA_brk_join_enz"/>
</dbReference>
<dbReference type="PANTHER" id="PTHR30349">
    <property type="entry name" value="PHAGE INTEGRASE-RELATED"/>
    <property type="match status" value="1"/>
</dbReference>
<evidence type="ECO:0000313" key="5">
    <source>
        <dbReference type="EMBL" id="QTE29345.1"/>
    </source>
</evidence>
<dbReference type="SUPFAM" id="SSF56349">
    <property type="entry name" value="DNA breaking-rejoining enzymes"/>
    <property type="match status" value="1"/>
</dbReference>
<comment type="similarity">
    <text evidence="1">Belongs to the 'phage' integrase family.</text>
</comment>
<dbReference type="GO" id="GO:0015074">
    <property type="term" value="P:DNA integration"/>
    <property type="evidence" value="ECO:0007669"/>
    <property type="project" value="InterPro"/>
</dbReference>
<proteinExistence type="inferred from homology"/>
<feature type="domain" description="Tyr recombinase" evidence="4">
    <location>
        <begin position="253"/>
        <end position="441"/>
    </location>
</feature>
<dbReference type="InterPro" id="IPR036625">
    <property type="entry name" value="E3-bd_dom_sf"/>
</dbReference>